<sequence>MKQEINFLNSLPKEPRYLPAALIGCLVIVLAFILTIISLNQSIHRYQLSQQLKQAHSKHVEAVVAFQKVAAVYPMFAMDKPLVEQVSAYEETLRKKQERFAELTHATLRKPFSHYLKLFSLAVPEELWLSEIHIDQDSSDISLIGYSLDPVSVSLFIYKLQLAPVFKDVFLTCFM</sequence>
<keyword evidence="1" id="KW-1133">Transmembrane helix</keyword>
<dbReference type="KEGG" id="lok:Loa_02854"/>
<dbReference type="EMBL" id="CP004006">
    <property type="protein sequence ID" value="AHE68383.1"/>
    <property type="molecule type" value="Genomic_DNA"/>
</dbReference>
<proteinExistence type="predicted"/>
<organism evidence="2 3">
    <name type="scientific">Legionella oakridgensis ATCC 33761 = DSM 21215</name>
    <dbReference type="NCBI Taxonomy" id="1268635"/>
    <lineage>
        <taxon>Bacteria</taxon>
        <taxon>Pseudomonadati</taxon>
        <taxon>Pseudomonadota</taxon>
        <taxon>Gammaproteobacteria</taxon>
        <taxon>Legionellales</taxon>
        <taxon>Legionellaceae</taxon>
        <taxon>Legionella</taxon>
    </lineage>
</organism>
<dbReference type="RefSeq" id="WP_025386674.1">
    <property type="nucleotide sequence ID" value="NZ_CP004006.1"/>
</dbReference>
<dbReference type="eggNOG" id="ENOG5031UFN">
    <property type="taxonomic scope" value="Bacteria"/>
</dbReference>
<dbReference type="PATRIC" id="fig|1268635.3.peg.2929"/>
<accession>W0BCY7</accession>
<dbReference type="Pfam" id="PF05137">
    <property type="entry name" value="PilN"/>
    <property type="match status" value="1"/>
</dbReference>
<evidence type="ECO:0000313" key="2">
    <source>
        <dbReference type="EMBL" id="AHE68383.1"/>
    </source>
</evidence>
<dbReference type="AlphaFoldDB" id="W0BCY7"/>
<name>W0BCY7_9GAMM</name>
<dbReference type="HOGENOM" id="CLU_1530665_0_0_6"/>
<keyword evidence="1" id="KW-0472">Membrane</keyword>
<evidence type="ECO:0000256" key="1">
    <source>
        <dbReference type="SAM" id="Phobius"/>
    </source>
</evidence>
<evidence type="ECO:0000313" key="3">
    <source>
        <dbReference type="Proteomes" id="UP000018838"/>
    </source>
</evidence>
<dbReference type="InterPro" id="IPR007813">
    <property type="entry name" value="PilN"/>
</dbReference>
<dbReference type="Proteomes" id="UP000018838">
    <property type="component" value="Chromosome"/>
</dbReference>
<keyword evidence="1" id="KW-0812">Transmembrane</keyword>
<keyword evidence="3" id="KW-1185">Reference proteome</keyword>
<dbReference type="STRING" id="1268635.Loa_02854"/>
<gene>
    <name evidence="2" type="primary">mshI2</name>
    <name evidence="2" type="ORF">Loa_02854</name>
</gene>
<feature type="transmembrane region" description="Helical" evidence="1">
    <location>
        <begin position="20"/>
        <end position="39"/>
    </location>
</feature>
<reference evidence="2 3" key="1">
    <citation type="journal article" date="2013" name="Int. J. Med. Microbiol.">
        <title>Legionella oakridgensis ATCC 33761 genome sequence and phenotypic characterization reveals its replication capacity in amoebae.</title>
        <authorList>
            <person name="Brzuszkiewicz E."/>
            <person name="Schulz T."/>
            <person name="Rydzewski K."/>
            <person name="Daniel R."/>
            <person name="Gillmaier N."/>
            <person name="Dittmann C."/>
            <person name="Holland G."/>
            <person name="Schunder E."/>
            <person name="Lautner M."/>
            <person name="Eisenreich W."/>
            <person name="Luck C."/>
            <person name="Heuner K."/>
        </authorList>
    </citation>
    <scope>NUCLEOTIDE SEQUENCE [LARGE SCALE GENOMIC DNA]</scope>
    <source>
        <strain>OR-10</strain>
        <strain evidence="3">ATCC 33761</strain>
    </source>
</reference>
<protein>
    <submittedName>
        <fullName evidence="2">Pilus MSHA type biogenesis protein</fullName>
    </submittedName>
</protein>